<reference evidence="2" key="2">
    <citation type="journal article" date="2015" name="Fish Shellfish Immunol.">
        <title>Early steps in the European eel (Anguilla anguilla)-Vibrio vulnificus interaction in the gills: Role of the RtxA13 toxin.</title>
        <authorList>
            <person name="Callol A."/>
            <person name="Pajuelo D."/>
            <person name="Ebbesson L."/>
            <person name="Teles M."/>
            <person name="MacKenzie S."/>
            <person name="Amaro C."/>
        </authorList>
    </citation>
    <scope>NUCLEOTIDE SEQUENCE</scope>
</reference>
<keyword evidence="1" id="KW-1133">Transmembrane helix</keyword>
<keyword evidence="1" id="KW-0812">Transmembrane</keyword>
<accession>A0A0E9RFU8</accession>
<reference evidence="2" key="1">
    <citation type="submission" date="2014-11" db="EMBL/GenBank/DDBJ databases">
        <authorList>
            <person name="Amaro Gonzalez C."/>
        </authorList>
    </citation>
    <scope>NUCLEOTIDE SEQUENCE</scope>
</reference>
<keyword evidence="1" id="KW-0472">Membrane</keyword>
<dbReference type="AlphaFoldDB" id="A0A0E9RFU8"/>
<evidence type="ECO:0000256" key="1">
    <source>
        <dbReference type="SAM" id="Phobius"/>
    </source>
</evidence>
<name>A0A0E9RFU8_ANGAN</name>
<sequence length="85" mass="9774">MITWNVCQLTHVWEGGGISSTRLSGLFACGLKAPVLFKQSPQGRYIFLFSECDVLMYFFLILFRCIAFILIALYFTLVCIKYSKM</sequence>
<dbReference type="EMBL" id="GBXM01080618">
    <property type="protein sequence ID" value="JAH27959.1"/>
    <property type="molecule type" value="Transcribed_RNA"/>
</dbReference>
<feature type="transmembrane region" description="Helical" evidence="1">
    <location>
        <begin position="54"/>
        <end position="80"/>
    </location>
</feature>
<organism evidence="2">
    <name type="scientific">Anguilla anguilla</name>
    <name type="common">European freshwater eel</name>
    <name type="synonym">Muraena anguilla</name>
    <dbReference type="NCBI Taxonomy" id="7936"/>
    <lineage>
        <taxon>Eukaryota</taxon>
        <taxon>Metazoa</taxon>
        <taxon>Chordata</taxon>
        <taxon>Craniata</taxon>
        <taxon>Vertebrata</taxon>
        <taxon>Euteleostomi</taxon>
        <taxon>Actinopterygii</taxon>
        <taxon>Neopterygii</taxon>
        <taxon>Teleostei</taxon>
        <taxon>Anguilliformes</taxon>
        <taxon>Anguillidae</taxon>
        <taxon>Anguilla</taxon>
    </lineage>
</organism>
<protein>
    <submittedName>
        <fullName evidence="2">Uncharacterized protein</fullName>
    </submittedName>
</protein>
<evidence type="ECO:0000313" key="2">
    <source>
        <dbReference type="EMBL" id="JAH27959.1"/>
    </source>
</evidence>
<proteinExistence type="predicted"/>